<evidence type="ECO:0000313" key="14">
    <source>
        <dbReference type="Proteomes" id="UP001057860"/>
    </source>
</evidence>
<dbReference type="EC" id="2.8.1.7" evidence="10"/>
<comment type="catalytic activity">
    <reaction evidence="9 10">
        <text>(sulfur carrier)-H + L-cysteine = (sulfur carrier)-SH + L-alanine</text>
        <dbReference type="Rhea" id="RHEA:43892"/>
        <dbReference type="Rhea" id="RHEA-COMP:14737"/>
        <dbReference type="Rhea" id="RHEA-COMP:14739"/>
        <dbReference type="ChEBI" id="CHEBI:29917"/>
        <dbReference type="ChEBI" id="CHEBI:35235"/>
        <dbReference type="ChEBI" id="CHEBI:57972"/>
        <dbReference type="ChEBI" id="CHEBI:64428"/>
        <dbReference type="EC" id="2.8.1.7"/>
    </reaction>
</comment>
<dbReference type="EMBL" id="CP104006">
    <property type="protein sequence ID" value="UWM46874.1"/>
    <property type="molecule type" value="Genomic_DNA"/>
</dbReference>
<feature type="binding site" evidence="10">
    <location>
        <position position="160"/>
    </location>
    <ligand>
        <name>pyridoxal 5'-phosphate</name>
        <dbReference type="ChEBI" id="CHEBI:597326"/>
    </ligand>
</feature>
<dbReference type="PIRSF" id="PIRSF005572">
    <property type="entry name" value="NifS"/>
    <property type="match status" value="1"/>
</dbReference>
<feature type="modified residue" description="N6-(pyridoxal phosphate)lysine" evidence="10">
    <location>
        <position position="211"/>
    </location>
</feature>
<dbReference type="NCBIfam" id="NF010611">
    <property type="entry name" value="PRK14012.1"/>
    <property type="match status" value="1"/>
</dbReference>
<feature type="binding site" evidence="10">
    <location>
        <begin position="208"/>
        <end position="210"/>
    </location>
    <ligand>
        <name>pyridoxal 5'-phosphate</name>
        <dbReference type="ChEBI" id="CHEBI:597326"/>
    </ligand>
</feature>
<evidence type="ECO:0000256" key="5">
    <source>
        <dbReference type="ARBA" id="ARBA00022723"/>
    </source>
</evidence>
<dbReference type="SUPFAM" id="SSF53383">
    <property type="entry name" value="PLP-dependent transferases"/>
    <property type="match status" value="1"/>
</dbReference>
<evidence type="ECO:0000256" key="8">
    <source>
        <dbReference type="ARBA" id="ARBA00023014"/>
    </source>
</evidence>
<evidence type="ECO:0000256" key="9">
    <source>
        <dbReference type="ARBA" id="ARBA00050776"/>
    </source>
</evidence>
<dbReference type="RefSeq" id="WP_050108035.1">
    <property type="nucleotide sequence ID" value="NZ_CABHWO010000005.1"/>
</dbReference>
<keyword evidence="6 10" id="KW-0663">Pyridoxal phosphate</keyword>
<feature type="active site" description="Cysteine persulfide intermediate" evidence="10">
    <location>
        <position position="333"/>
    </location>
</feature>
<dbReference type="PANTHER" id="PTHR11601:SF34">
    <property type="entry name" value="CYSTEINE DESULFURASE"/>
    <property type="match status" value="1"/>
</dbReference>
<feature type="binding site" evidence="10">
    <location>
        <begin position="80"/>
        <end position="81"/>
    </location>
    <ligand>
        <name>pyridoxal 5'-phosphate</name>
        <dbReference type="ChEBI" id="CHEBI:597326"/>
    </ligand>
</feature>
<comment type="pathway">
    <text evidence="10">Cofactor biosynthesis; iron-sulfur cluster biosynthesis.</text>
</comment>
<dbReference type="InterPro" id="IPR010240">
    <property type="entry name" value="Cys_deSase_IscS"/>
</dbReference>
<gene>
    <name evidence="10" type="primary">iscS</name>
    <name evidence="13" type="ORF">N0H69_08745</name>
</gene>
<dbReference type="NCBIfam" id="TIGR02006">
    <property type="entry name" value="IscS"/>
    <property type="match status" value="1"/>
</dbReference>
<comment type="subunit">
    <text evidence="10">Homodimer. Forms a heterotetramer with IscU, interacts with other sulfur acceptors.</text>
</comment>
<proteinExistence type="inferred from homology"/>
<dbReference type="InterPro" id="IPR015424">
    <property type="entry name" value="PyrdxlP-dep_Trfase"/>
</dbReference>
<comment type="function">
    <text evidence="10">Master enzyme that delivers sulfur to a number of partners involved in Fe-S cluster assembly, tRNA modification or cofactor biosynthesis. Catalyzes the removal of elemental sulfur atoms from cysteine to produce alanine. Functions as a sulfur delivery protein for Fe-S cluster synthesis onto IscU, an Fe-S scaffold assembly protein, as well as other S acceptor proteins.</text>
</comment>
<accession>A0ABY5UTP6</accession>
<comment type="similarity">
    <text evidence="2 10">Belongs to the class-V pyridoxal-phosphate-dependent aminotransferase family. NifS/IscS subfamily.</text>
</comment>
<organism evidence="13 14">
    <name type="scientific">Yersinia alsatica</name>
    <dbReference type="NCBI Taxonomy" id="2890317"/>
    <lineage>
        <taxon>Bacteria</taxon>
        <taxon>Pseudomonadati</taxon>
        <taxon>Pseudomonadota</taxon>
        <taxon>Gammaproteobacteria</taxon>
        <taxon>Enterobacterales</taxon>
        <taxon>Yersiniaceae</taxon>
        <taxon>Yersinia</taxon>
    </lineage>
</organism>
<comment type="subcellular location">
    <subcellularLocation>
        <location evidence="10">Cytoplasm</location>
    </subcellularLocation>
</comment>
<keyword evidence="10" id="KW-0963">Cytoplasm</keyword>
<evidence type="ECO:0000259" key="12">
    <source>
        <dbReference type="Pfam" id="PF00266"/>
    </source>
</evidence>
<keyword evidence="7 10" id="KW-0408">Iron</keyword>
<protein>
    <recommendedName>
        <fullName evidence="10">Cysteine desulfurase IscS</fullName>
        <ecNumber evidence="10">2.8.1.7</ecNumber>
    </recommendedName>
</protein>
<name>A0ABY5UTP6_9GAMM</name>
<dbReference type="GeneID" id="75140082"/>
<evidence type="ECO:0000313" key="13">
    <source>
        <dbReference type="EMBL" id="UWM46874.1"/>
    </source>
</evidence>
<dbReference type="PANTHER" id="PTHR11601">
    <property type="entry name" value="CYSTEINE DESULFURYLASE FAMILY MEMBER"/>
    <property type="match status" value="1"/>
</dbReference>
<dbReference type="InterPro" id="IPR000192">
    <property type="entry name" value="Aminotrans_V_dom"/>
</dbReference>
<evidence type="ECO:0000256" key="4">
    <source>
        <dbReference type="ARBA" id="ARBA00022714"/>
    </source>
</evidence>
<evidence type="ECO:0000256" key="10">
    <source>
        <dbReference type="HAMAP-Rule" id="MF_00331"/>
    </source>
</evidence>
<feature type="binding site" evidence="10">
    <location>
        <position position="188"/>
    </location>
    <ligand>
        <name>pyridoxal 5'-phosphate</name>
        <dbReference type="ChEBI" id="CHEBI:597326"/>
    </ligand>
</feature>
<keyword evidence="4 10" id="KW-0001">2Fe-2S</keyword>
<dbReference type="InterPro" id="IPR015421">
    <property type="entry name" value="PyrdxlP-dep_Trfase_major"/>
</dbReference>
<feature type="domain" description="Aminotransferase class V" evidence="12">
    <location>
        <begin position="10"/>
        <end position="373"/>
    </location>
</feature>
<keyword evidence="8 10" id="KW-0411">Iron-sulfur</keyword>
<dbReference type="InterPro" id="IPR020578">
    <property type="entry name" value="Aminotrans_V_PyrdxlP_BS"/>
</dbReference>
<dbReference type="Proteomes" id="UP001057860">
    <property type="component" value="Chromosome"/>
</dbReference>
<evidence type="ECO:0000256" key="1">
    <source>
        <dbReference type="ARBA" id="ARBA00001933"/>
    </source>
</evidence>
<dbReference type="NCBIfam" id="NF002806">
    <property type="entry name" value="PRK02948.1"/>
    <property type="match status" value="1"/>
</dbReference>
<dbReference type="InterPro" id="IPR015422">
    <property type="entry name" value="PyrdxlP-dep_Trfase_small"/>
</dbReference>
<evidence type="ECO:0000256" key="2">
    <source>
        <dbReference type="ARBA" id="ARBA00006490"/>
    </source>
</evidence>
<evidence type="ECO:0000256" key="11">
    <source>
        <dbReference type="RuleBase" id="RU004504"/>
    </source>
</evidence>
<dbReference type="InterPro" id="IPR016454">
    <property type="entry name" value="Cysteine_dSase"/>
</dbReference>
<keyword evidence="3 10" id="KW-0808">Transferase</keyword>
<sequence>MTESKVKTPIYLDYAATTPVDPRVAEKMMQYLTLDGIFGNPASRSHKFGWQAEEAVDIARNDIAALVGADPREIVFTSGATESDNLAIKGAANFYQKKGKHIITCKTEHKAVLDTCRQLEREGFEVTYLAPQSNGIIDLKQLEAAMREDTILVSIMHVNNEIGVVQDIAEIGEMCRSRGIIFHVDATQSVGKLPIDLSKLKVDLMSFSAHKVYGPMGIGALFVRRKPRIRIEAQQHGGGHERGMRSGTLPVHQIVGMGEAYRIAKEEMESEAARLRSLRLRLWNGIKDIEEVYLNGDLENGAPGILNVSFNYVEGESLIMALKDLAVSSGSACTSASLEPSYVLRALGMNDELAHSSIRFSLGRFTTEEEIDYAIALVRKSIGRLRDLSPLWDMFKQGVDISSIEWSHH</sequence>
<comment type="cofactor">
    <cofactor evidence="1 10 11">
        <name>pyridoxal 5'-phosphate</name>
        <dbReference type="ChEBI" id="CHEBI:597326"/>
    </cofactor>
</comment>
<evidence type="ECO:0000256" key="6">
    <source>
        <dbReference type="ARBA" id="ARBA00022898"/>
    </source>
</evidence>
<evidence type="ECO:0000256" key="7">
    <source>
        <dbReference type="ARBA" id="ARBA00023004"/>
    </source>
</evidence>
<keyword evidence="5 10" id="KW-0479">Metal-binding</keyword>
<dbReference type="PROSITE" id="PS00595">
    <property type="entry name" value="AA_TRANSFER_CLASS_5"/>
    <property type="match status" value="1"/>
</dbReference>
<reference evidence="13" key="1">
    <citation type="submission" date="2022-08" db="EMBL/GenBank/DDBJ databases">
        <authorList>
            <person name="Bogun A."/>
            <person name="Kislichkina A."/>
            <person name="Solomentsev V."/>
            <person name="Skryabin Y."/>
            <person name="Sizova A."/>
            <person name="Platonov M."/>
            <person name="Dentovskaya S."/>
        </authorList>
    </citation>
    <scope>NUCLEOTIDE SEQUENCE</scope>
    <source>
        <strain evidence="13">SCPM-O-B-7604</strain>
    </source>
</reference>
<dbReference type="HAMAP" id="MF_00331">
    <property type="entry name" value="Cys_desulf_IscS"/>
    <property type="match status" value="1"/>
</dbReference>
<dbReference type="Pfam" id="PF00266">
    <property type="entry name" value="Aminotran_5"/>
    <property type="match status" value="1"/>
</dbReference>
<dbReference type="GO" id="GO:0031071">
    <property type="term" value="F:cysteine desulfurase activity"/>
    <property type="evidence" value="ECO:0007669"/>
    <property type="project" value="UniProtKB-EC"/>
</dbReference>
<feature type="binding site" description="via persulfide group" evidence="10">
    <location>
        <position position="333"/>
    </location>
    <ligand>
        <name>[2Fe-2S] cluster</name>
        <dbReference type="ChEBI" id="CHEBI:190135"/>
        <note>ligand shared with IscU</note>
    </ligand>
</feature>
<keyword evidence="14" id="KW-1185">Reference proteome</keyword>
<dbReference type="Gene3D" id="3.90.1150.10">
    <property type="entry name" value="Aspartate Aminotransferase, domain 1"/>
    <property type="match status" value="1"/>
</dbReference>
<dbReference type="Gene3D" id="3.40.640.10">
    <property type="entry name" value="Type I PLP-dependent aspartate aminotransferase-like (Major domain)"/>
    <property type="match status" value="1"/>
</dbReference>
<evidence type="ECO:0000256" key="3">
    <source>
        <dbReference type="ARBA" id="ARBA00022679"/>
    </source>
</evidence>
<feature type="binding site" evidence="10">
    <location>
        <position position="248"/>
    </location>
    <ligand>
        <name>pyridoxal 5'-phosphate</name>
        <dbReference type="ChEBI" id="CHEBI:597326"/>
    </ligand>
</feature>